<organism evidence="1 2">
    <name type="scientific">Acidiphilium iwatense</name>
    <dbReference type="NCBI Taxonomy" id="768198"/>
    <lineage>
        <taxon>Bacteria</taxon>
        <taxon>Pseudomonadati</taxon>
        <taxon>Pseudomonadota</taxon>
        <taxon>Alphaproteobacteria</taxon>
        <taxon>Acetobacterales</taxon>
        <taxon>Acidocellaceae</taxon>
        <taxon>Acidiphilium</taxon>
    </lineage>
</organism>
<accession>A0ABS9DVL1</accession>
<dbReference type="InterPro" id="IPR052552">
    <property type="entry name" value="YeaO-like"/>
</dbReference>
<sequence>MARILLRRAYDPPEDADGMRVLVDRLWPRGLAKAGARIDLWLKEIAPSDELRREFGHNPARWDWFAKTYRQELAKNPEPLERLVELCRAGAVTLLFAAHDTEHNNAVVLRDMMERRFKK</sequence>
<dbReference type="PANTHER" id="PTHR36849:SF1">
    <property type="entry name" value="CYTOPLASMIC PROTEIN"/>
    <property type="match status" value="1"/>
</dbReference>
<name>A0ABS9DVL1_9PROT</name>
<evidence type="ECO:0000313" key="2">
    <source>
        <dbReference type="Proteomes" id="UP001521209"/>
    </source>
</evidence>
<dbReference type="Proteomes" id="UP001521209">
    <property type="component" value="Unassembled WGS sequence"/>
</dbReference>
<comment type="caution">
    <text evidence="1">The sequence shown here is derived from an EMBL/GenBank/DDBJ whole genome shotgun (WGS) entry which is preliminary data.</text>
</comment>
<dbReference type="RefSeq" id="WP_235703406.1">
    <property type="nucleotide sequence ID" value="NZ_JAKGBZ010000007.1"/>
</dbReference>
<keyword evidence="2" id="KW-1185">Reference proteome</keyword>
<dbReference type="EMBL" id="JAKGBZ010000007">
    <property type="protein sequence ID" value="MCF3946173.1"/>
    <property type="molecule type" value="Genomic_DNA"/>
</dbReference>
<dbReference type="PANTHER" id="PTHR36849">
    <property type="entry name" value="CYTOPLASMIC PROTEIN-RELATED"/>
    <property type="match status" value="1"/>
</dbReference>
<evidence type="ECO:0000313" key="1">
    <source>
        <dbReference type="EMBL" id="MCF3946173.1"/>
    </source>
</evidence>
<gene>
    <name evidence="1" type="ORF">L2A60_05685</name>
</gene>
<dbReference type="Pfam" id="PF22752">
    <property type="entry name" value="DUF488-N3i"/>
    <property type="match status" value="1"/>
</dbReference>
<protein>
    <submittedName>
        <fullName evidence="1">DUF488 domain-containing protein</fullName>
    </submittedName>
</protein>
<proteinExistence type="predicted"/>
<reference evidence="1 2" key="1">
    <citation type="submission" date="2022-01" db="EMBL/GenBank/DDBJ databases">
        <authorList>
            <person name="Won M."/>
            <person name="Kim S.-J."/>
            <person name="Kwon S.-W."/>
        </authorList>
    </citation>
    <scope>NUCLEOTIDE SEQUENCE [LARGE SCALE GENOMIC DNA]</scope>
    <source>
        <strain evidence="1 2">KCTC 23505</strain>
    </source>
</reference>